<protein>
    <submittedName>
        <fullName evidence="1">Uncharacterized protein</fullName>
    </submittedName>
</protein>
<dbReference type="AlphaFoldDB" id="A0ABD1CQP2"/>
<dbReference type="EMBL" id="JBEHCU010010241">
    <property type="protein sequence ID" value="KAL1378570.1"/>
    <property type="molecule type" value="Genomic_DNA"/>
</dbReference>
<keyword evidence="2" id="KW-1185">Reference proteome</keyword>
<gene>
    <name evidence="1" type="ORF">pipiens_015505</name>
</gene>
<organism evidence="1 2">
    <name type="scientific">Culex pipiens pipiens</name>
    <name type="common">Northern house mosquito</name>
    <dbReference type="NCBI Taxonomy" id="38569"/>
    <lineage>
        <taxon>Eukaryota</taxon>
        <taxon>Metazoa</taxon>
        <taxon>Ecdysozoa</taxon>
        <taxon>Arthropoda</taxon>
        <taxon>Hexapoda</taxon>
        <taxon>Insecta</taxon>
        <taxon>Pterygota</taxon>
        <taxon>Neoptera</taxon>
        <taxon>Endopterygota</taxon>
        <taxon>Diptera</taxon>
        <taxon>Nematocera</taxon>
        <taxon>Culicoidea</taxon>
        <taxon>Culicidae</taxon>
        <taxon>Culicinae</taxon>
        <taxon>Culicini</taxon>
        <taxon>Culex</taxon>
        <taxon>Culex</taxon>
    </lineage>
</organism>
<comment type="caution">
    <text evidence="1">The sequence shown here is derived from an EMBL/GenBank/DDBJ whole genome shotgun (WGS) entry which is preliminary data.</text>
</comment>
<proteinExistence type="predicted"/>
<name>A0ABD1CQP2_CULPP</name>
<evidence type="ECO:0000313" key="2">
    <source>
        <dbReference type="Proteomes" id="UP001562425"/>
    </source>
</evidence>
<evidence type="ECO:0000313" key="1">
    <source>
        <dbReference type="EMBL" id="KAL1378570.1"/>
    </source>
</evidence>
<dbReference type="Proteomes" id="UP001562425">
    <property type="component" value="Unassembled WGS sequence"/>
</dbReference>
<reference evidence="1 2" key="1">
    <citation type="submission" date="2024-05" db="EMBL/GenBank/DDBJ databases">
        <title>Culex pipiens pipiens assembly and annotation.</title>
        <authorList>
            <person name="Alout H."/>
            <person name="Durand T."/>
        </authorList>
    </citation>
    <scope>NUCLEOTIDE SEQUENCE [LARGE SCALE GENOMIC DNA]</scope>
    <source>
        <strain evidence="1">HA-2024</strain>
        <tissue evidence="1">Whole body</tissue>
    </source>
</reference>
<accession>A0ABD1CQP2</accession>
<sequence length="81" mass="8848">MEAALNRGVLDPARSLFVTFSNFRSGNMPGTCSNSSSETIACPLDAAQHRLNRSASCLWASSKRKLTERKLSIEDKLQSST</sequence>